<keyword evidence="1" id="KW-0472">Membrane</keyword>
<evidence type="ECO:0000313" key="4">
    <source>
        <dbReference type="RefSeq" id="XP_010466164.1"/>
    </source>
</evidence>
<feature type="transmembrane region" description="Helical" evidence="1">
    <location>
        <begin position="169"/>
        <end position="196"/>
    </location>
</feature>
<feature type="transmembrane region" description="Helical" evidence="1">
    <location>
        <begin position="86"/>
        <end position="106"/>
    </location>
</feature>
<protein>
    <submittedName>
        <fullName evidence="3 4">Uncharacterized protein LOC104746390 isoform X2</fullName>
    </submittedName>
</protein>
<keyword evidence="1" id="KW-1133">Transmembrane helix</keyword>
<keyword evidence="2" id="KW-1185">Reference proteome</keyword>
<evidence type="ECO:0000313" key="2">
    <source>
        <dbReference type="Proteomes" id="UP000694864"/>
    </source>
</evidence>
<dbReference type="RefSeq" id="XP_010466173.1">
    <property type="nucleotide sequence ID" value="XM_010467871.2"/>
</dbReference>
<feature type="transmembrane region" description="Helical" evidence="1">
    <location>
        <begin position="134"/>
        <end position="157"/>
    </location>
</feature>
<dbReference type="Proteomes" id="UP000694864">
    <property type="component" value="Chromosome 2"/>
</dbReference>
<accession>A0ABM0W601</accession>
<evidence type="ECO:0000256" key="1">
    <source>
        <dbReference type="SAM" id="Phobius"/>
    </source>
</evidence>
<reference evidence="3 4" key="3">
    <citation type="submission" date="2025-05" db="UniProtKB">
        <authorList>
            <consortium name="RefSeq"/>
        </authorList>
    </citation>
    <scope>IDENTIFICATION</scope>
    <source>
        <tissue evidence="3 4">Leaf</tissue>
    </source>
</reference>
<evidence type="ECO:0000313" key="5">
    <source>
        <dbReference type="RefSeq" id="XP_010466173.1"/>
    </source>
</evidence>
<sequence>MVASRIAMVSGKKVIVLLLENPQKSFKEGEYDGIFFCSLDNKHKLWKLQELLASMPMSILRILLFSFAMGPVIAYHTKMHTQVSSLLWYIVENSSLWLMVASRIAMKSLKEGEYDGFFFCALDNKHKLWKLQELLASMSMSILRILLFSFAMGPVIAHHTKMHTQVSSLLWYLIFYCNSCISLEFIPLAYGSFMVASRIAMKSLKEGEYDGIFFAL</sequence>
<reference evidence="2" key="2">
    <citation type="journal article" date="2014" name="Nat. Commun.">
        <title>The emerging biofuel crop Camelina sativa retains a highly undifferentiated hexaploid genome structure.</title>
        <authorList>
            <person name="Kagale S."/>
            <person name="Koh C."/>
            <person name="Nixon J."/>
            <person name="Bollina V."/>
            <person name="Clarke W.E."/>
            <person name="Tuteja R."/>
            <person name="Spillane C."/>
            <person name="Robinson S.J."/>
            <person name="Links M.G."/>
            <person name="Clarke C."/>
            <person name="Higgins E.E."/>
            <person name="Huebert T."/>
            <person name="Sharpe A.G."/>
            <person name="Parkin I.A."/>
        </authorList>
    </citation>
    <scope>NUCLEOTIDE SEQUENCE [LARGE SCALE GENOMIC DNA]</scope>
    <source>
        <strain evidence="2">r\DH55</strain>
    </source>
</reference>
<feature type="transmembrane region" description="Helical" evidence="1">
    <location>
        <begin position="51"/>
        <end position="74"/>
    </location>
</feature>
<evidence type="ECO:0000313" key="3">
    <source>
        <dbReference type="RefSeq" id="XP_010466156.1"/>
    </source>
</evidence>
<reference evidence="2" key="1">
    <citation type="journal article" date="1997" name="Nucleic Acids Res.">
        <title>tRNAscan-SE: a program for improved detection of transfer RNA genes in genomic sequence.</title>
        <authorList>
            <person name="Lowe T.M."/>
            <person name="Eddy S.R."/>
        </authorList>
    </citation>
    <scope>NUCLEOTIDE SEQUENCE [LARGE SCALE GENOMIC DNA]</scope>
    <source>
        <strain evidence="2">r\DH55</strain>
    </source>
</reference>
<dbReference type="RefSeq" id="XP_010466156.1">
    <property type="nucleotide sequence ID" value="XM_010467854.2"/>
</dbReference>
<name>A0ABM0W601_CAMSA</name>
<keyword evidence="1" id="KW-0812">Transmembrane</keyword>
<dbReference type="RefSeq" id="XP_010466164.1">
    <property type="nucleotide sequence ID" value="XM_010467862.2"/>
</dbReference>
<proteinExistence type="predicted"/>
<organism evidence="2 5">
    <name type="scientific">Camelina sativa</name>
    <name type="common">False flax</name>
    <name type="synonym">Myagrum sativum</name>
    <dbReference type="NCBI Taxonomy" id="90675"/>
    <lineage>
        <taxon>Eukaryota</taxon>
        <taxon>Viridiplantae</taxon>
        <taxon>Streptophyta</taxon>
        <taxon>Embryophyta</taxon>
        <taxon>Tracheophyta</taxon>
        <taxon>Spermatophyta</taxon>
        <taxon>Magnoliopsida</taxon>
        <taxon>eudicotyledons</taxon>
        <taxon>Gunneridae</taxon>
        <taxon>Pentapetalae</taxon>
        <taxon>rosids</taxon>
        <taxon>malvids</taxon>
        <taxon>Brassicales</taxon>
        <taxon>Brassicaceae</taxon>
        <taxon>Camelineae</taxon>
        <taxon>Camelina</taxon>
    </lineage>
</organism>
<gene>
    <name evidence="3 4 5" type="primary">LOC104746390</name>
</gene>
<dbReference type="GeneID" id="104746390"/>